<protein>
    <recommendedName>
        <fullName evidence="6">Ferredoxin-type protein NapF</fullName>
    </recommendedName>
</protein>
<comment type="subunit">
    <text evidence="6">Interacts with the cytoplasmic NapA precursor.</text>
</comment>
<feature type="binding site" evidence="6">
    <location>
        <position position="48"/>
    </location>
    <ligand>
        <name>[4Fe-4S] cluster</name>
        <dbReference type="ChEBI" id="CHEBI:49883"/>
        <label>1</label>
    </ligand>
</feature>
<dbReference type="PANTHER" id="PTHR43687">
    <property type="entry name" value="ADENYLYLSULFATE REDUCTASE, BETA SUBUNIT"/>
    <property type="match status" value="1"/>
</dbReference>
<dbReference type="Proteomes" id="UP001521137">
    <property type="component" value="Unassembled WGS sequence"/>
</dbReference>
<feature type="binding site" evidence="6">
    <location>
        <position position="44"/>
    </location>
    <ligand>
        <name>[4Fe-4S] cluster</name>
        <dbReference type="ChEBI" id="CHEBI:49883"/>
        <label>1</label>
    </ligand>
</feature>
<dbReference type="NCBIfam" id="TIGR00402">
    <property type="entry name" value="napF"/>
    <property type="match status" value="1"/>
</dbReference>
<dbReference type="Pfam" id="PF00037">
    <property type="entry name" value="Fer4"/>
    <property type="match status" value="1"/>
</dbReference>
<feature type="binding site" evidence="6">
    <location>
        <position position="41"/>
    </location>
    <ligand>
        <name>[4Fe-4S] cluster</name>
        <dbReference type="ChEBI" id="CHEBI:49883"/>
        <label>1</label>
    </ligand>
</feature>
<feature type="binding site" evidence="6">
    <location>
        <position position="70"/>
    </location>
    <ligand>
        <name>[4Fe-4S] cluster</name>
        <dbReference type="ChEBI" id="CHEBI:49883"/>
        <label>2</label>
    </ligand>
</feature>
<feature type="domain" description="4Fe-4S ferredoxin-type" evidence="7">
    <location>
        <begin position="59"/>
        <end position="90"/>
    </location>
</feature>
<feature type="binding site" evidence="6">
    <location>
        <position position="76"/>
    </location>
    <ligand>
        <name>[4Fe-4S] cluster</name>
        <dbReference type="ChEBI" id="CHEBI:49883"/>
        <label>2</label>
    </ligand>
</feature>
<dbReference type="PANTHER" id="PTHR43687:SF1">
    <property type="entry name" value="FERREDOXIN III"/>
    <property type="match status" value="1"/>
</dbReference>
<evidence type="ECO:0000259" key="7">
    <source>
        <dbReference type="PROSITE" id="PS51379"/>
    </source>
</evidence>
<comment type="function">
    <text evidence="6">Could be involved in the maturation of NapA, the catalytic subunit of the periplasmic nitrate reductase, before its export into the periplasm.</text>
</comment>
<evidence type="ECO:0000256" key="4">
    <source>
        <dbReference type="ARBA" id="ARBA00023004"/>
    </source>
</evidence>
<feature type="domain" description="4Fe-4S ferredoxin-type" evidence="7">
    <location>
        <begin position="28"/>
        <end position="58"/>
    </location>
</feature>
<evidence type="ECO:0000256" key="3">
    <source>
        <dbReference type="ARBA" id="ARBA00022737"/>
    </source>
</evidence>
<evidence type="ECO:0000313" key="9">
    <source>
        <dbReference type="Proteomes" id="UP001521137"/>
    </source>
</evidence>
<evidence type="ECO:0000256" key="2">
    <source>
        <dbReference type="ARBA" id="ARBA00022723"/>
    </source>
</evidence>
<dbReference type="PROSITE" id="PS51379">
    <property type="entry name" value="4FE4S_FER_2"/>
    <property type="match status" value="3"/>
</dbReference>
<feature type="binding site" evidence="6">
    <location>
        <position position="142"/>
    </location>
    <ligand>
        <name>[4Fe-4S] cluster</name>
        <dbReference type="ChEBI" id="CHEBI:49883"/>
        <label>3</label>
    </ligand>
</feature>
<feature type="binding site" evidence="6">
    <location>
        <position position="152"/>
    </location>
    <ligand>
        <name>[4Fe-4S] cluster</name>
        <dbReference type="ChEBI" id="CHEBI:49883"/>
        <label>3</label>
    </ligand>
</feature>
<feature type="binding site" evidence="6">
    <location>
        <position position="73"/>
    </location>
    <ligand>
        <name>[4Fe-4S] cluster</name>
        <dbReference type="ChEBI" id="CHEBI:49883"/>
        <label>2</label>
    </ligand>
</feature>
<sequence>MSVDFKRRAFFMTGQTKKVNLDIHLPYLKGTEDFLEKCTQCAKCIEHCPESIIIKGDGGYPTVDFKLGECTYCQKCAEHCPEPLFDLEQEQAWDLKLNISGQCFPERNIVCQTCRDECEPQAIKFNFRQTAIPKPEFDEYLCTQCGACVSSCPANAISILPAQAINDLKSEMSDE</sequence>
<feature type="domain" description="4Fe-4S ferredoxin-type" evidence="7">
    <location>
        <begin position="133"/>
        <end position="162"/>
    </location>
</feature>
<dbReference type="Pfam" id="PF13237">
    <property type="entry name" value="Fer4_10"/>
    <property type="match status" value="1"/>
</dbReference>
<accession>A0ABS9D6D0</accession>
<feature type="binding site" evidence="6">
    <location>
        <position position="80"/>
    </location>
    <ligand>
        <name>[4Fe-4S] cluster</name>
        <dbReference type="ChEBI" id="CHEBI:49883"/>
        <label>2</label>
    </ligand>
</feature>
<feature type="binding site" evidence="6">
    <location>
        <position position="148"/>
    </location>
    <ligand>
        <name>[4Fe-4S] cluster</name>
        <dbReference type="ChEBI" id="CHEBI:49883"/>
        <label>3</label>
    </ligand>
</feature>
<feature type="binding site" evidence="6">
    <location>
        <position position="38"/>
    </location>
    <ligand>
        <name>[4Fe-4S] cluster</name>
        <dbReference type="ChEBI" id="CHEBI:49883"/>
        <label>1</label>
    </ligand>
</feature>
<evidence type="ECO:0000313" key="8">
    <source>
        <dbReference type="EMBL" id="MCF2947985.1"/>
    </source>
</evidence>
<dbReference type="CDD" id="cd10564">
    <property type="entry name" value="NapF_like"/>
    <property type="match status" value="1"/>
</dbReference>
<dbReference type="InterPro" id="IPR004496">
    <property type="entry name" value="NapF"/>
</dbReference>
<comment type="subcellular location">
    <subcellularLocation>
        <location evidence="6">Cytoplasm</location>
    </subcellularLocation>
</comment>
<dbReference type="InterPro" id="IPR017900">
    <property type="entry name" value="4Fe4S_Fe_S_CS"/>
</dbReference>
<evidence type="ECO:0000256" key="6">
    <source>
        <dbReference type="HAMAP-Rule" id="MF_02201"/>
    </source>
</evidence>
<dbReference type="InterPro" id="IPR017896">
    <property type="entry name" value="4Fe4S_Fe-S-bd"/>
</dbReference>
<keyword evidence="9" id="KW-1185">Reference proteome</keyword>
<dbReference type="HAMAP" id="MF_02201">
    <property type="entry name" value="NapF"/>
    <property type="match status" value="1"/>
</dbReference>
<dbReference type="Gene3D" id="3.30.70.20">
    <property type="match status" value="2"/>
</dbReference>
<comment type="cofactor">
    <cofactor evidence="6">
        <name>[4Fe-4S] cluster</name>
        <dbReference type="ChEBI" id="CHEBI:49883"/>
    </cofactor>
</comment>
<keyword evidence="4 6" id="KW-0408">Iron</keyword>
<keyword evidence="5 6" id="KW-0411">Iron-sulfur</keyword>
<proteinExistence type="inferred from homology"/>
<evidence type="ECO:0000256" key="1">
    <source>
        <dbReference type="ARBA" id="ARBA00022485"/>
    </source>
</evidence>
<gene>
    <name evidence="6 8" type="primary">napF</name>
    <name evidence="8" type="ORF">L0668_07695</name>
</gene>
<comment type="caution">
    <text evidence="8">The sequence shown here is derived from an EMBL/GenBank/DDBJ whole genome shotgun (WGS) entry which is preliminary data.</text>
</comment>
<keyword evidence="2 6" id="KW-0479">Metal-binding</keyword>
<feature type="binding site" evidence="6">
    <location>
        <position position="145"/>
    </location>
    <ligand>
        <name>[4Fe-4S] cluster</name>
        <dbReference type="ChEBI" id="CHEBI:49883"/>
        <label>3</label>
    </ligand>
</feature>
<comment type="similarity">
    <text evidence="6">Belongs to the NapF family.</text>
</comment>
<keyword evidence="6" id="KW-0963">Cytoplasm</keyword>
<keyword evidence="1 6" id="KW-0004">4Fe-4S</keyword>
<name>A0ABS9D6D0_9ALTE</name>
<dbReference type="RefSeq" id="WP_235311523.1">
    <property type="nucleotide sequence ID" value="NZ_JAKGAS010000003.1"/>
</dbReference>
<dbReference type="SUPFAM" id="SSF54862">
    <property type="entry name" value="4Fe-4S ferredoxins"/>
    <property type="match status" value="1"/>
</dbReference>
<dbReference type="InterPro" id="IPR050572">
    <property type="entry name" value="Fe-S_Ferredoxin"/>
</dbReference>
<dbReference type="PROSITE" id="PS00198">
    <property type="entry name" value="4FE4S_FER_1"/>
    <property type="match status" value="1"/>
</dbReference>
<reference evidence="8 9" key="1">
    <citation type="submission" date="2022-01" db="EMBL/GenBank/DDBJ databases">
        <title>Paraglaciecola sp. G1-23.</title>
        <authorList>
            <person name="Jin M.S."/>
            <person name="Han D.M."/>
            <person name="Kim H.M."/>
            <person name="Jeon C.O."/>
        </authorList>
    </citation>
    <scope>NUCLEOTIDE SEQUENCE [LARGE SCALE GENOMIC DNA]</scope>
    <source>
        <strain evidence="8 9">G1-23</strain>
    </source>
</reference>
<organism evidence="8 9">
    <name type="scientific">Paraglaciecola algarum</name>
    <dbReference type="NCBI Taxonomy" id="3050085"/>
    <lineage>
        <taxon>Bacteria</taxon>
        <taxon>Pseudomonadati</taxon>
        <taxon>Pseudomonadota</taxon>
        <taxon>Gammaproteobacteria</taxon>
        <taxon>Alteromonadales</taxon>
        <taxon>Alteromonadaceae</taxon>
        <taxon>Paraglaciecola</taxon>
    </lineage>
</organism>
<keyword evidence="3 6" id="KW-0677">Repeat</keyword>
<dbReference type="EMBL" id="JAKGAS010000003">
    <property type="protein sequence ID" value="MCF2947985.1"/>
    <property type="molecule type" value="Genomic_DNA"/>
</dbReference>
<evidence type="ECO:0000256" key="5">
    <source>
        <dbReference type="ARBA" id="ARBA00023014"/>
    </source>
</evidence>